<feature type="transmembrane region" description="Helical" evidence="6">
    <location>
        <begin position="86"/>
        <end position="114"/>
    </location>
</feature>
<evidence type="ECO:0000256" key="6">
    <source>
        <dbReference type="SAM" id="Phobius"/>
    </source>
</evidence>
<feature type="transmembrane region" description="Helical" evidence="6">
    <location>
        <begin position="6"/>
        <end position="23"/>
    </location>
</feature>
<evidence type="ECO:0000256" key="1">
    <source>
        <dbReference type="ARBA" id="ARBA00004127"/>
    </source>
</evidence>
<organism evidence="8 9">
    <name type="scientific">Cerrena zonata</name>
    <dbReference type="NCBI Taxonomy" id="2478898"/>
    <lineage>
        <taxon>Eukaryota</taxon>
        <taxon>Fungi</taxon>
        <taxon>Dikarya</taxon>
        <taxon>Basidiomycota</taxon>
        <taxon>Agaricomycotina</taxon>
        <taxon>Agaricomycetes</taxon>
        <taxon>Polyporales</taxon>
        <taxon>Cerrenaceae</taxon>
        <taxon>Cerrena</taxon>
    </lineage>
</organism>
<comment type="subcellular location">
    <subcellularLocation>
        <location evidence="1">Endomembrane system</location>
        <topology evidence="1">Multi-pass membrane protein</topology>
    </subcellularLocation>
</comment>
<evidence type="ECO:0000256" key="2">
    <source>
        <dbReference type="ARBA" id="ARBA00022692"/>
    </source>
</evidence>
<feature type="domain" description="Peptidase M50" evidence="7">
    <location>
        <begin position="475"/>
        <end position="511"/>
    </location>
</feature>
<dbReference type="GO" id="GO:0016020">
    <property type="term" value="C:membrane"/>
    <property type="evidence" value="ECO:0007669"/>
    <property type="project" value="InterPro"/>
</dbReference>
<dbReference type="InterPro" id="IPR008915">
    <property type="entry name" value="Peptidase_M50"/>
</dbReference>
<dbReference type="GO" id="GO:0005737">
    <property type="term" value="C:cytoplasm"/>
    <property type="evidence" value="ECO:0007669"/>
    <property type="project" value="TreeGrafter"/>
</dbReference>
<reference evidence="8 9" key="1">
    <citation type="submission" date="2022-09" db="EMBL/GenBank/DDBJ databases">
        <authorList>
            <person name="Palmer J.M."/>
        </authorList>
    </citation>
    <scope>NUCLEOTIDE SEQUENCE [LARGE SCALE GENOMIC DNA]</scope>
    <source>
        <strain evidence="8 9">DSM 7382</strain>
    </source>
</reference>
<feature type="transmembrane region" description="Helical" evidence="6">
    <location>
        <begin position="160"/>
        <end position="184"/>
    </location>
</feature>
<keyword evidence="4 6" id="KW-0472">Membrane</keyword>
<keyword evidence="3 6" id="KW-1133">Transmembrane helix</keyword>
<comment type="caution">
    <text evidence="8">The sequence shown here is derived from an EMBL/GenBank/DDBJ whole genome shotgun (WGS) entry which is preliminary data.</text>
</comment>
<evidence type="ECO:0000313" key="9">
    <source>
        <dbReference type="Proteomes" id="UP001385951"/>
    </source>
</evidence>
<dbReference type="PANTHER" id="PTHR13325:SF3">
    <property type="entry name" value="MEMBRANE-BOUND TRANSCRIPTION FACTOR SITE-2 PROTEASE"/>
    <property type="match status" value="1"/>
</dbReference>
<dbReference type="Proteomes" id="UP001385951">
    <property type="component" value="Unassembled WGS sequence"/>
</dbReference>
<name>A0AAW0GED2_9APHY</name>
<protein>
    <recommendedName>
        <fullName evidence="5">Endopeptidase S2P</fullName>
    </recommendedName>
</protein>
<keyword evidence="2 6" id="KW-0812">Transmembrane</keyword>
<evidence type="ECO:0000256" key="3">
    <source>
        <dbReference type="ARBA" id="ARBA00022989"/>
    </source>
</evidence>
<dbReference type="EMBL" id="JASBNA010000008">
    <property type="protein sequence ID" value="KAK7689510.1"/>
    <property type="molecule type" value="Genomic_DNA"/>
</dbReference>
<evidence type="ECO:0000313" key="8">
    <source>
        <dbReference type="EMBL" id="KAK7689510.1"/>
    </source>
</evidence>
<dbReference type="GO" id="GO:0004222">
    <property type="term" value="F:metalloendopeptidase activity"/>
    <property type="evidence" value="ECO:0007669"/>
    <property type="project" value="InterPro"/>
</dbReference>
<dbReference type="PRINTS" id="PR01000">
    <property type="entry name" value="SREBPS2PTASE"/>
</dbReference>
<evidence type="ECO:0000256" key="5">
    <source>
        <dbReference type="ARBA" id="ARBA00032658"/>
    </source>
</evidence>
<feature type="transmembrane region" description="Helical" evidence="6">
    <location>
        <begin position="196"/>
        <end position="218"/>
    </location>
</feature>
<gene>
    <name evidence="8" type="ORF">QCA50_007302</name>
</gene>
<dbReference type="GO" id="GO:0031293">
    <property type="term" value="P:membrane protein intracellular domain proteolysis"/>
    <property type="evidence" value="ECO:0007669"/>
    <property type="project" value="TreeGrafter"/>
</dbReference>
<evidence type="ECO:0000259" key="7">
    <source>
        <dbReference type="Pfam" id="PF02163"/>
    </source>
</evidence>
<sequence length="578" mass="63638">MSLLDVGLYVSGFWAVLYLIKSFRQRRTSTFNNDLLGQRALTKSRSSDVQLQACFLRLETRTLNNTQEKLATWLVRSPTWKWATTAFYDIGSLCSLVGMLLAQALLLWSIYFFAGNIFSTGGSYILEPTPTTLIHKRDWQDIASATRNDSPPTSANGSPISLLIPGVTIPTPHFIPLLLMLFLAQSLHEVGHAIAAAVESIPILSCGASLTVIIPAAFVSLPTQAVQRCSARGRMRITASGPFHNLVIWSTLALWSSLGFGPFFWSLAGFEYVGHFGRAVTDISFESPLREYIPVGSVITKLDDTPLISSSGSDDPWVTYLMQPAIALPGEIDLGWCVARYWVTAQDDTCCTSRNESSNLSCFTSLPSSTTPSIQRCLAPLKILNAESSRRCQAVSDCSETDLCILPKSKGAVLRIEFLVPDDLVPGVAHGDLDAHLRTIVWSGPREEILEDVEVSSYRANLSFVPRQLPSILGLFIQYLSTLSLSLYLLNLLPLHMLDGGQLLDAALDFIQPTRDDEYDLESLEAGDVRDRDRDDRSSSKSSWAKKTKRYRNLAHTTTLCLLGSSVIFGLLNAIMGI</sequence>
<dbReference type="GO" id="GO:1905897">
    <property type="term" value="P:regulation of response to endoplasmic reticulum stress"/>
    <property type="evidence" value="ECO:0007669"/>
    <property type="project" value="TreeGrafter"/>
</dbReference>
<accession>A0AAW0GED2</accession>
<feature type="transmembrane region" description="Helical" evidence="6">
    <location>
        <begin position="554"/>
        <end position="575"/>
    </location>
</feature>
<feature type="transmembrane region" description="Helical" evidence="6">
    <location>
        <begin position="246"/>
        <end position="268"/>
    </location>
</feature>
<evidence type="ECO:0000256" key="4">
    <source>
        <dbReference type="ARBA" id="ARBA00023136"/>
    </source>
</evidence>
<dbReference type="Pfam" id="PF02163">
    <property type="entry name" value="Peptidase_M50"/>
    <property type="match status" value="1"/>
</dbReference>
<dbReference type="AlphaFoldDB" id="A0AAW0GED2"/>
<dbReference type="PANTHER" id="PTHR13325">
    <property type="entry name" value="PROTEASE M50 MEMBRANE-BOUND TRANSCRIPTION FACTOR SITE 2 PROTEASE"/>
    <property type="match status" value="1"/>
</dbReference>
<dbReference type="InterPro" id="IPR001193">
    <property type="entry name" value="MBTPS2"/>
</dbReference>
<proteinExistence type="predicted"/>
<dbReference type="GO" id="GO:0012505">
    <property type="term" value="C:endomembrane system"/>
    <property type="evidence" value="ECO:0007669"/>
    <property type="project" value="UniProtKB-SubCell"/>
</dbReference>
<keyword evidence="9" id="KW-1185">Reference proteome</keyword>